<dbReference type="EMBL" id="LSRP01000109">
    <property type="protein sequence ID" value="OJF92953.1"/>
    <property type="molecule type" value="Genomic_DNA"/>
</dbReference>
<dbReference type="RefSeq" id="WP_071834683.1">
    <property type="nucleotide sequence ID" value="NZ_LSRP01000109.1"/>
</dbReference>
<gene>
    <name evidence="1" type="ORF">AX760_21755</name>
</gene>
<comment type="caution">
    <text evidence="1">The sequence shown here is derived from an EMBL/GenBank/DDBJ whole genome shotgun (WGS) entry which is preliminary data.</text>
</comment>
<reference evidence="1 2" key="1">
    <citation type="submission" date="2016-02" db="EMBL/GenBank/DDBJ databases">
        <title>Genome sequencing of a beta-galactosidase producing bacteria Rhizobium sp. 59.</title>
        <authorList>
            <person name="Wang D."/>
            <person name="Kot W."/>
            <person name="Qin Y."/>
            <person name="Hansen L."/>
            <person name="Naqvi K."/>
            <person name="Rensing C."/>
        </authorList>
    </citation>
    <scope>NUCLEOTIDE SEQUENCE [LARGE SCALE GENOMIC DNA]</scope>
    <source>
        <strain evidence="1 2">59</strain>
    </source>
</reference>
<dbReference type="InterPro" id="IPR011008">
    <property type="entry name" value="Dimeric_a/b-barrel"/>
</dbReference>
<keyword evidence="2" id="KW-1185">Reference proteome</keyword>
<protein>
    <recommendedName>
        <fullName evidence="3">ABM domain-containing protein</fullName>
    </recommendedName>
</protein>
<evidence type="ECO:0008006" key="3">
    <source>
        <dbReference type="Google" id="ProtNLM"/>
    </source>
</evidence>
<name>A0A657LN96_9HYPH</name>
<organism evidence="1 2">
    <name type="scientific">Pararhizobium antarcticum</name>
    <dbReference type="NCBI Taxonomy" id="1798805"/>
    <lineage>
        <taxon>Bacteria</taxon>
        <taxon>Pseudomonadati</taxon>
        <taxon>Pseudomonadota</taxon>
        <taxon>Alphaproteobacteria</taxon>
        <taxon>Hyphomicrobiales</taxon>
        <taxon>Rhizobiaceae</taxon>
        <taxon>Rhizobium/Agrobacterium group</taxon>
        <taxon>Pararhizobium</taxon>
    </lineage>
</organism>
<evidence type="ECO:0000313" key="1">
    <source>
        <dbReference type="EMBL" id="OJF92953.1"/>
    </source>
</evidence>
<evidence type="ECO:0000313" key="2">
    <source>
        <dbReference type="Proteomes" id="UP000182661"/>
    </source>
</evidence>
<dbReference type="Proteomes" id="UP000182661">
    <property type="component" value="Unassembled WGS sequence"/>
</dbReference>
<proteinExistence type="predicted"/>
<accession>A0A657LN96</accession>
<dbReference type="SUPFAM" id="SSF54909">
    <property type="entry name" value="Dimeric alpha+beta barrel"/>
    <property type="match status" value="1"/>
</dbReference>
<dbReference type="OrthoDB" id="1453400at2"/>
<dbReference type="AlphaFoldDB" id="A0A657LN96"/>
<sequence length="101" mass="11594">MSKTIEIVTFRLASGVTDEAFTAETMSMEREFLGKLHGFLDRDTGKSKDGDWVVVLHWASPEDAQSSMDKFVGNEGTKTFTDMIDMPTFKMTRYELRDHYE</sequence>